<comment type="caution">
    <text evidence="10">The sequence shown here is derived from an EMBL/GenBank/DDBJ whole genome shotgun (WGS) entry which is preliminary data.</text>
</comment>
<evidence type="ECO:0000256" key="2">
    <source>
        <dbReference type="ARBA" id="ARBA00005684"/>
    </source>
</evidence>
<comment type="similarity">
    <text evidence="2">Belongs to the disproportionating enzyme family.</text>
</comment>
<dbReference type="InterPro" id="IPR003385">
    <property type="entry name" value="Glyco_hydro_77"/>
</dbReference>
<dbReference type="Gene3D" id="3.20.20.80">
    <property type="entry name" value="Glycosidases"/>
    <property type="match status" value="1"/>
</dbReference>
<comment type="catalytic activity">
    <reaction evidence="1">
        <text>Transfers a segment of a (1-&gt;4)-alpha-D-glucan to a new position in an acceptor, which may be glucose or a (1-&gt;4)-alpha-D-glucan.</text>
        <dbReference type="EC" id="2.4.1.25"/>
    </reaction>
</comment>
<sequence length="367" mass="41000">QARTELSTEIDSHIFNQYIFAEQWALVRQRAKELNVRLVGDIPIFVAHDSSDVWSHRHLFKLDPTTGRQMVLSGVPPDYFSETGQLWGNPLYDWDACEKEGYAWWTLRFRRTLAQCDVIRIDHFRGFEAAWEVPAGEKTAINGTWVKGPGAKVFRAVDKVLGGEVPIIAEDLGLITPEVNALRDELGYPGMKVLQFAWAGGPKGSYGAGSDHLPHNLTTQRSVLYTGTHDSDTVRGWAENASPSERRAVRKYLGRSKPHDDSAPGGKRKRTTRSALKASSETTTKVEEEDQALDVVESASWDFIRLAYASISDMAIIQLQDPLDLGGDARMNLPGTTDGNWSWRVEGSLVTDEVAERLRDLAELYGR</sequence>
<dbReference type="GO" id="GO:0004134">
    <property type="term" value="F:4-alpha-glucanotransferase activity"/>
    <property type="evidence" value="ECO:0007669"/>
    <property type="project" value="UniProtKB-EC"/>
</dbReference>
<dbReference type="AlphaFoldDB" id="A0AAD5WZU6"/>
<dbReference type="Proteomes" id="UP001212841">
    <property type="component" value="Unassembled WGS sequence"/>
</dbReference>
<dbReference type="PANTHER" id="PTHR32438:SF5">
    <property type="entry name" value="4-ALPHA-GLUCANOTRANSFERASE DPE1, CHLOROPLASTIC_AMYLOPLASTIC"/>
    <property type="match status" value="1"/>
</dbReference>
<evidence type="ECO:0000313" key="10">
    <source>
        <dbReference type="EMBL" id="KAJ3033420.1"/>
    </source>
</evidence>
<dbReference type="Pfam" id="PF02446">
    <property type="entry name" value="Glyco_hydro_77"/>
    <property type="match status" value="1"/>
</dbReference>
<feature type="compositionally biased region" description="Polar residues" evidence="9">
    <location>
        <begin position="273"/>
        <end position="283"/>
    </location>
</feature>
<name>A0AAD5WZU6_9FUNG</name>
<evidence type="ECO:0000256" key="6">
    <source>
        <dbReference type="ARBA" id="ARBA00023277"/>
    </source>
</evidence>
<feature type="region of interest" description="Disordered" evidence="9">
    <location>
        <begin position="251"/>
        <end position="285"/>
    </location>
</feature>
<dbReference type="EC" id="2.4.1.25" evidence="3"/>
<accession>A0AAD5WZU6</accession>
<dbReference type="NCBIfam" id="TIGR00217">
    <property type="entry name" value="malQ"/>
    <property type="match status" value="1"/>
</dbReference>
<reference evidence="10" key="1">
    <citation type="submission" date="2020-05" db="EMBL/GenBank/DDBJ databases">
        <title>Phylogenomic resolution of chytrid fungi.</title>
        <authorList>
            <person name="Stajich J.E."/>
            <person name="Amses K."/>
            <person name="Simmons R."/>
            <person name="Seto K."/>
            <person name="Myers J."/>
            <person name="Bonds A."/>
            <person name="Quandt C.A."/>
            <person name="Barry K."/>
            <person name="Liu P."/>
            <person name="Grigoriev I."/>
            <person name="Longcore J.E."/>
            <person name="James T.Y."/>
        </authorList>
    </citation>
    <scope>NUCLEOTIDE SEQUENCE</scope>
    <source>
        <strain evidence="10">JEL0318</strain>
    </source>
</reference>
<evidence type="ECO:0000256" key="7">
    <source>
        <dbReference type="ARBA" id="ARBA00031423"/>
    </source>
</evidence>
<evidence type="ECO:0000256" key="4">
    <source>
        <dbReference type="ARBA" id="ARBA00022676"/>
    </source>
</evidence>
<keyword evidence="4" id="KW-0328">Glycosyltransferase</keyword>
<proteinExistence type="inferred from homology"/>
<dbReference type="SUPFAM" id="SSF51445">
    <property type="entry name" value="(Trans)glycosidases"/>
    <property type="match status" value="1"/>
</dbReference>
<protein>
    <recommendedName>
        <fullName evidence="3">4-alpha-glucanotransferase</fullName>
        <ecNumber evidence="3">2.4.1.25</ecNumber>
    </recommendedName>
    <alternativeName>
        <fullName evidence="7">Amylomaltase</fullName>
    </alternativeName>
    <alternativeName>
        <fullName evidence="8">Disproportionating enzyme</fullName>
    </alternativeName>
</protein>
<dbReference type="EMBL" id="JADGJD010002293">
    <property type="protein sequence ID" value="KAJ3033420.1"/>
    <property type="molecule type" value="Genomic_DNA"/>
</dbReference>
<evidence type="ECO:0000256" key="1">
    <source>
        <dbReference type="ARBA" id="ARBA00000439"/>
    </source>
</evidence>
<evidence type="ECO:0000313" key="11">
    <source>
        <dbReference type="Proteomes" id="UP001212841"/>
    </source>
</evidence>
<keyword evidence="11" id="KW-1185">Reference proteome</keyword>
<feature type="non-terminal residue" evidence="10">
    <location>
        <position position="1"/>
    </location>
</feature>
<dbReference type="GO" id="GO:0005975">
    <property type="term" value="P:carbohydrate metabolic process"/>
    <property type="evidence" value="ECO:0007669"/>
    <property type="project" value="InterPro"/>
</dbReference>
<evidence type="ECO:0000256" key="3">
    <source>
        <dbReference type="ARBA" id="ARBA00012560"/>
    </source>
</evidence>
<evidence type="ECO:0000256" key="9">
    <source>
        <dbReference type="SAM" id="MobiDB-lite"/>
    </source>
</evidence>
<dbReference type="InterPro" id="IPR017853">
    <property type="entry name" value="GH"/>
</dbReference>
<evidence type="ECO:0000256" key="8">
    <source>
        <dbReference type="ARBA" id="ARBA00031501"/>
    </source>
</evidence>
<dbReference type="PANTHER" id="PTHR32438">
    <property type="entry name" value="4-ALPHA-GLUCANOTRANSFERASE DPE1, CHLOROPLASTIC/AMYLOPLASTIC"/>
    <property type="match status" value="1"/>
</dbReference>
<organism evidence="10 11">
    <name type="scientific">Rhizophlyctis rosea</name>
    <dbReference type="NCBI Taxonomy" id="64517"/>
    <lineage>
        <taxon>Eukaryota</taxon>
        <taxon>Fungi</taxon>
        <taxon>Fungi incertae sedis</taxon>
        <taxon>Chytridiomycota</taxon>
        <taxon>Chytridiomycota incertae sedis</taxon>
        <taxon>Chytridiomycetes</taxon>
        <taxon>Rhizophlyctidales</taxon>
        <taxon>Rhizophlyctidaceae</taxon>
        <taxon>Rhizophlyctis</taxon>
    </lineage>
</organism>
<keyword evidence="5" id="KW-0808">Transferase</keyword>
<evidence type="ECO:0000256" key="5">
    <source>
        <dbReference type="ARBA" id="ARBA00022679"/>
    </source>
</evidence>
<gene>
    <name evidence="10" type="ORF">HK097_004852</name>
</gene>
<keyword evidence="6" id="KW-0119">Carbohydrate metabolism</keyword>